<evidence type="ECO:0000313" key="11">
    <source>
        <dbReference type="Proteomes" id="UP000235659"/>
    </source>
</evidence>
<accession>A0A2N7VRU4</accession>
<dbReference type="EMBL" id="PNXY01000057">
    <property type="protein sequence ID" value="PMS19849.1"/>
    <property type="molecule type" value="Genomic_DNA"/>
</dbReference>
<organism evidence="9 12">
    <name type="scientific">Paraburkholderia rhynchosiae</name>
    <dbReference type="NCBI Taxonomy" id="487049"/>
    <lineage>
        <taxon>Bacteria</taxon>
        <taxon>Pseudomonadati</taxon>
        <taxon>Pseudomonadota</taxon>
        <taxon>Betaproteobacteria</taxon>
        <taxon>Burkholderiales</taxon>
        <taxon>Burkholderiaceae</taxon>
        <taxon>Paraburkholderia</taxon>
    </lineage>
</organism>
<dbReference type="PRINTS" id="PR00080">
    <property type="entry name" value="SDRFAMILY"/>
</dbReference>
<keyword evidence="11" id="KW-1185">Reference proteome</keyword>
<evidence type="ECO:0000256" key="7">
    <source>
        <dbReference type="ARBA" id="ARBA00075624"/>
    </source>
</evidence>
<comment type="similarity">
    <text evidence="1">Belongs to the short-chain dehydrogenases/reductases (SDR) family.</text>
</comment>
<dbReference type="InterPro" id="IPR011286">
    <property type="entry name" value="2-deoxy-D-gluc_3_DH"/>
</dbReference>
<evidence type="ECO:0000313" key="12">
    <source>
        <dbReference type="Proteomes" id="UP000494205"/>
    </source>
</evidence>
<proteinExistence type="inferred from homology"/>
<dbReference type="AlphaFoldDB" id="A0A2N7VRU4"/>
<evidence type="ECO:0000256" key="5">
    <source>
        <dbReference type="ARBA" id="ARBA00066584"/>
    </source>
</evidence>
<dbReference type="PROSITE" id="PS00061">
    <property type="entry name" value="ADH_SHORT"/>
    <property type="match status" value="1"/>
</dbReference>
<dbReference type="OrthoDB" id="8653364at2"/>
<dbReference type="Gene3D" id="3.40.50.720">
    <property type="entry name" value="NAD(P)-binding Rossmann-like Domain"/>
    <property type="match status" value="1"/>
</dbReference>
<comment type="catalytic activity">
    <reaction evidence="4">
        <text>2-dehydro-3-deoxy-D-gluconate + NAD(+) = 3-deoxy-D-glycero-2,5-hexodiulosonate + NADH + H(+)</text>
        <dbReference type="Rhea" id="RHEA:24232"/>
        <dbReference type="ChEBI" id="CHEBI:15378"/>
        <dbReference type="ChEBI" id="CHEBI:29071"/>
        <dbReference type="ChEBI" id="CHEBI:57540"/>
        <dbReference type="ChEBI" id="CHEBI:57945"/>
        <dbReference type="ChEBI" id="CHEBI:57990"/>
        <dbReference type="EC" id="1.1.1.127"/>
    </reaction>
</comment>
<dbReference type="EC" id="1.1.1.127" evidence="5"/>
<dbReference type="Proteomes" id="UP000494205">
    <property type="component" value="Unassembled WGS sequence"/>
</dbReference>
<evidence type="ECO:0000313" key="9">
    <source>
        <dbReference type="EMBL" id="CAB3724951.1"/>
    </source>
</evidence>
<dbReference type="GO" id="GO:0008678">
    <property type="term" value="F:2-deoxy-D-gluconate 3-dehydrogenase activity"/>
    <property type="evidence" value="ECO:0007669"/>
    <property type="project" value="InterPro"/>
</dbReference>
<dbReference type="InterPro" id="IPR036291">
    <property type="entry name" value="NAD(P)-bd_dom_sf"/>
</dbReference>
<keyword evidence="2 9" id="KW-0560">Oxidoreductase</keyword>
<dbReference type="GO" id="GO:0047001">
    <property type="term" value="F:2-dehydro-3-deoxy-D-gluconate 5-dehydrogenase activity"/>
    <property type="evidence" value="ECO:0007669"/>
    <property type="project" value="UniProtKB-EC"/>
</dbReference>
<keyword evidence="3" id="KW-0520">NAD</keyword>
<evidence type="ECO:0000256" key="6">
    <source>
        <dbReference type="ARBA" id="ARBA00071389"/>
    </source>
</evidence>
<evidence type="ECO:0000256" key="3">
    <source>
        <dbReference type="ARBA" id="ARBA00023027"/>
    </source>
</evidence>
<sequence length="270" mass="28225">MGFDIVNASAMNNSAANRAVNPFDLSGKVAIVTGSNTGLGAGMATALAAAGCDIVGVSRADAEDTPARVEAMGRRFADVRADLGSIAPVEDIVRAAVEAFGRVDVLVNNAGVIRRENALDFTEADWDAVMDLNLKSLFFLAQAVARQFVRQQSGGKIINIASMLSFQGGIRVASYTASKSGVLGLTRLLANEWAAQRINVNAIAPGYMATANTAALREDAPRHDEIVSRIPAGRWGAPDDLAGPVVFLASSASDYVHGHTLAVDGGWLAR</sequence>
<protein>
    <recommendedName>
        <fullName evidence="6">2-dehydro-3-deoxy-D-gluconate 5-dehydrogenase</fullName>
        <ecNumber evidence="5">1.1.1.127</ecNumber>
    </recommendedName>
    <alternativeName>
        <fullName evidence="7">2-keto-3-deoxygluconate 5-dehydrogenase</fullName>
    </alternativeName>
    <alternativeName>
        <fullName evidence="8">2-keto-3-deoxygluconate oxidoreductase</fullName>
    </alternativeName>
</protein>
<dbReference type="GO" id="GO:0051287">
    <property type="term" value="F:NAD binding"/>
    <property type="evidence" value="ECO:0007669"/>
    <property type="project" value="InterPro"/>
</dbReference>
<evidence type="ECO:0000256" key="8">
    <source>
        <dbReference type="ARBA" id="ARBA00079135"/>
    </source>
</evidence>
<dbReference type="InterPro" id="IPR002347">
    <property type="entry name" value="SDR_fam"/>
</dbReference>
<dbReference type="FunFam" id="3.40.50.720:FF:000081">
    <property type="entry name" value="2-deoxy-D-gluconate 3-dehydrogenase"/>
    <property type="match status" value="1"/>
</dbReference>
<evidence type="ECO:0000256" key="4">
    <source>
        <dbReference type="ARBA" id="ARBA00051099"/>
    </source>
</evidence>
<gene>
    <name evidence="9" type="primary">kduD</name>
    <name evidence="10" type="ORF">C0Z16_35100</name>
    <name evidence="9" type="ORF">LMG27174_05279</name>
</gene>
<name>A0A2N7VRU4_9BURK</name>
<dbReference type="Proteomes" id="UP000235659">
    <property type="component" value="Unassembled WGS sequence"/>
</dbReference>
<dbReference type="PANTHER" id="PTHR42760">
    <property type="entry name" value="SHORT-CHAIN DEHYDROGENASES/REDUCTASES FAMILY MEMBER"/>
    <property type="match status" value="1"/>
</dbReference>
<dbReference type="RefSeq" id="WP_102636572.1">
    <property type="nucleotide sequence ID" value="NZ_CADIJZ010000023.1"/>
</dbReference>
<reference evidence="10 11" key="1">
    <citation type="submission" date="2018-01" db="EMBL/GenBank/DDBJ databases">
        <title>Whole genome analyses suggest that Burkholderia sensu lato contains two further novel genera in the rhizoxinica-symbiotica group Mycetohabitans gen. nov., and Trinickia gen. nov.: implications for the evolution of diazotrophy and nodulation in the Burkholderiaceae.</title>
        <authorList>
            <person name="Estrada-de los Santos P."/>
            <person name="Palmer M."/>
            <person name="Chavez-Ramirez B."/>
            <person name="Beukes C."/>
            <person name="Steenkamp E.T."/>
            <person name="Hirsch A.M."/>
            <person name="Manyaka P."/>
            <person name="Maluk M."/>
            <person name="Lafos M."/>
            <person name="Crook M."/>
            <person name="Gross E."/>
            <person name="Simon M.F."/>
            <person name="Bueno dos Reis Junior F."/>
            <person name="Poole P.S."/>
            <person name="Venter S.N."/>
            <person name="James E.K."/>
        </authorList>
    </citation>
    <scope>NUCLEOTIDE SEQUENCE [LARGE SCALE GENOMIC DNA]</scope>
    <source>
        <strain evidence="10 11">WSM 3937</strain>
    </source>
</reference>
<dbReference type="EMBL" id="CADIJZ010000023">
    <property type="protein sequence ID" value="CAB3724951.1"/>
    <property type="molecule type" value="Genomic_DNA"/>
</dbReference>
<dbReference type="SUPFAM" id="SSF51735">
    <property type="entry name" value="NAD(P)-binding Rossmann-fold domains"/>
    <property type="match status" value="1"/>
</dbReference>
<evidence type="ECO:0000256" key="2">
    <source>
        <dbReference type="ARBA" id="ARBA00023002"/>
    </source>
</evidence>
<dbReference type="InterPro" id="IPR020904">
    <property type="entry name" value="Sc_DH/Rdtase_CS"/>
</dbReference>
<dbReference type="PRINTS" id="PR00081">
    <property type="entry name" value="GDHRDH"/>
</dbReference>
<evidence type="ECO:0000256" key="1">
    <source>
        <dbReference type="ARBA" id="ARBA00006484"/>
    </source>
</evidence>
<dbReference type="NCBIfam" id="TIGR01832">
    <property type="entry name" value="kduD"/>
    <property type="match status" value="1"/>
</dbReference>
<reference evidence="9 12" key="2">
    <citation type="submission" date="2020-04" db="EMBL/GenBank/DDBJ databases">
        <authorList>
            <person name="De Canck E."/>
        </authorList>
    </citation>
    <scope>NUCLEOTIDE SEQUENCE [LARGE SCALE GENOMIC DNA]</scope>
    <source>
        <strain evidence="9 12">LMG 27174</strain>
    </source>
</reference>
<dbReference type="PANTHER" id="PTHR42760:SF5">
    <property type="entry name" value="2-DEHYDRO-3-DEOXY-D-GLUCONATE 5-DEHYDROGENASE"/>
    <property type="match status" value="1"/>
</dbReference>
<dbReference type="Pfam" id="PF13561">
    <property type="entry name" value="adh_short_C2"/>
    <property type="match status" value="1"/>
</dbReference>
<evidence type="ECO:0000313" key="10">
    <source>
        <dbReference type="EMBL" id="PMS19849.1"/>
    </source>
</evidence>
<dbReference type="NCBIfam" id="NF005559">
    <property type="entry name" value="PRK07231.1"/>
    <property type="match status" value="1"/>
</dbReference>